<gene>
    <name evidence="4" type="ORF">PG986_000643</name>
</gene>
<organism evidence="4 5">
    <name type="scientific">Apiospora aurea</name>
    <dbReference type="NCBI Taxonomy" id="335848"/>
    <lineage>
        <taxon>Eukaryota</taxon>
        <taxon>Fungi</taxon>
        <taxon>Dikarya</taxon>
        <taxon>Ascomycota</taxon>
        <taxon>Pezizomycotina</taxon>
        <taxon>Sordariomycetes</taxon>
        <taxon>Xylariomycetidae</taxon>
        <taxon>Amphisphaeriales</taxon>
        <taxon>Apiosporaceae</taxon>
        <taxon>Apiospora</taxon>
    </lineage>
</organism>
<accession>A0ABR1QUK9</accession>
<protein>
    <recommendedName>
        <fullName evidence="3">C2H2-type domain-containing protein</fullName>
    </recommendedName>
</protein>
<evidence type="ECO:0000313" key="4">
    <source>
        <dbReference type="EMBL" id="KAK7966366.1"/>
    </source>
</evidence>
<comment type="caution">
    <text evidence="4">The sequence shown here is derived from an EMBL/GenBank/DDBJ whole genome shotgun (WGS) entry which is preliminary data.</text>
</comment>
<dbReference type="PROSITE" id="PS50157">
    <property type="entry name" value="ZINC_FINGER_C2H2_2"/>
    <property type="match status" value="1"/>
</dbReference>
<evidence type="ECO:0000256" key="1">
    <source>
        <dbReference type="PROSITE-ProRule" id="PRU00042"/>
    </source>
</evidence>
<dbReference type="InterPro" id="IPR013087">
    <property type="entry name" value="Znf_C2H2_type"/>
</dbReference>
<feature type="region of interest" description="Disordered" evidence="2">
    <location>
        <begin position="44"/>
        <end position="129"/>
    </location>
</feature>
<evidence type="ECO:0000259" key="3">
    <source>
        <dbReference type="PROSITE" id="PS50157"/>
    </source>
</evidence>
<feature type="compositionally biased region" description="Polar residues" evidence="2">
    <location>
        <begin position="117"/>
        <end position="129"/>
    </location>
</feature>
<dbReference type="Gene3D" id="3.30.160.60">
    <property type="entry name" value="Classic Zinc Finger"/>
    <property type="match status" value="1"/>
</dbReference>
<evidence type="ECO:0000313" key="5">
    <source>
        <dbReference type="Proteomes" id="UP001391051"/>
    </source>
</evidence>
<evidence type="ECO:0000256" key="2">
    <source>
        <dbReference type="SAM" id="MobiDB-lite"/>
    </source>
</evidence>
<keyword evidence="1" id="KW-0479">Metal-binding</keyword>
<keyword evidence="5" id="KW-1185">Reference proteome</keyword>
<sequence>MYVIFFNSTMLISPRSLARAGGDKEFPCRHCSSGFERKAELDAHLRDTHGKTPEQNRPPTTRRNLRVPSSNPSVAPPVRPNAQPPSAPPQVSCAPGPVSRPASASAAVSSARPATCNVRSVPSSGLTQAPNPLLNGANLPVPGSAAVPTPGSPFPNLGFAAGPVPGSTPRAVSVPAAVNRSWSATPGFVPNALAPGRNYGAQAGPSGVPLGQQASRLDDGLTGAVNSIAHHTRGIIRNLQQHHERTVQAMRENHQQEKDPRDQFILMLQGQIAELQRNRSGLDNN</sequence>
<feature type="compositionally biased region" description="Pro residues" evidence="2">
    <location>
        <begin position="74"/>
        <end position="88"/>
    </location>
</feature>
<proteinExistence type="predicted"/>
<keyword evidence="1" id="KW-0862">Zinc</keyword>
<dbReference type="GeneID" id="92069927"/>
<dbReference type="EMBL" id="JAQQWE010000001">
    <property type="protein sequence ID" value="KAK7966366.1"/>
    <property type="molecule type" value="Genomic_DNA"/>
</dbReference>
<dbReference type="Proteomes" id="UP001391051">
    <property type="component" value="Unassembled WGS sequence"/>
</dbReference>
<name>A0ABR1QUK9_9PEZI</name>
<feature type="compositionally biased region" description="Low complexity" evidence="2">
    <location>
        <begin position="94"/>
        <end position="114"/>
    </location>
</feature>
<dbReference type="PROSITE" id="PS00028">
    <property type="entry name" value="ZINC_FINGER_C2H2_1"/>
    <property type="match status" value="1"/>
</dbReference>
<feature type="compositionally biased region" description="Basic and acidic residues" evidence="2">
    <location>
        <begin position="44"/>
        <end position="54"/>
    </location>
</feature>
<keyword evidence="1" id="KW-0863">Zinc-finger</keyword>
<feature type="domain" description="C2H2-type" evidence="3">
    <location>
        <begin position="26"/>
        <end position="54"/>
    </location>
</feature>
<dbReference type="RefSeq" id="XP_066705758.1">
    <property type="nucleotide sequence ID" value="XM_066836865.1"/>
</dbReference>
<reference evidence="4 5" key="1">
    <citation type="submission" date="2023-01" db="EMBL/GenBank/DDBJ databases">
        <title>Analysis of 21 Apiospora genomes using comparative genomics revels a genus with tremendous synthesis potential of carbohydrate active enzymes and secondary metabolites.</title>
        <authorList>
            <person name="Sorensen T."/>
        </authorList>
    </citation>
    <scope>NUCLEOTIDE SEQUENCE [LARGE SCALE GENOMIC DNA]</scope>
    <source>
        <strain evidence="4 5">CBS 24483</strain>
    </source>
</reference>